<dbReference type="Pfam" id="PF13324">
    <property type="entry name" value="GCIP_N"/>
    <property type="match status" value="1"/>
</dbReference>
<dbReference type="Gene3D" id="1.20.1410.10">
    <property type="entry name" value="I/LWEQ domain"/>
    <property type="match status" value="1"/>
</dbReference>
<dbReference type="InterPro" id="IPR026907">
    <property type="entry name" value="GCIP-like"/>
</dbReference>
<keyword evidence="3" id="KW-1185">Reference proteome</keyword>
<evidence type="ECO:0000259" key="1">
    <source>
        <dbReference type="Pfam" id="PF13324"/>
    </source>
</evidence>
<evidence type="ECO:0000313" key="2">
    <source>
        <dbReference type="EMBL" id="KAF2857560.1"/>
    </source>
</evidence>
<name>A0A6A7BQR8_9PEZI</name>
<gene>
    <name evidence="2" type="ORF">K470DRAFT_194731</name>
</gene>
<reference evidence="2" key="1">
    <citation type="journal article" date="2020" name="Stud. Mycol.">
        <title>101 Dothideomycetes genomes: a test case for predicting lifestyles and emergence of pathogens.</title>
        <authorList>
            <person name="Haridas S."/>
            <person name="Albert R."/>
            <person name="Binder M."/>
            <person name="Bloem J."/>
            <person name="Labutti K."/>
            <person name="Salamov A."/>
            <person name="Andreopoulos B."/>
            <person name="Baker S."/>
            <person name="Barry K."/>
            <person name="Bills G."/>
            <person name="Bluhm B."/>
            <person name="Cannon C."/>
            <person name="Castanera R."/>
            <person name="Culley D."/>
            <person name="Daum C."/>
            <person name="Ezra D."/>
            <person name="Gonzalez J."/>
            <person name="Henrissat B."/>
            <person name="Kuo A."/>
            <person name="Liang C."/>
            <person name="Lipzen A."/>
            <person name="Lutzoni F."/>
            <person name="Magnuson J."/>
            <person name="Mondo S."/>
            <person name="Nolan M."/>
            <person name="Ohm R."/>
            <person name="Pangilinan J."/>
            <person name="Park H.-J."/>
            <person name="Ramirez L."/>
            <person name="Alfaro M."/>
            <person name="Sun H."/>
            <person name="Tritt A."/>
            <person name="Yoshinaga Y."/>
            <person name="Zwiers L.-H."/>
            <person name="Turgeon B."/>
            <person name="Goodwin S."/>
            <person name="Spatafora J."/>
            <person name="Crous P."/>
            <person name="Grigoriev I."/>
        </authorList>
    </citation>
    <scope>NUCLEOTIDE SEQUENCE</scope>
    <source>
        <strain evidence="2">CBS 480.64</strain>
    </source>
</reference>
<dbReference type="PANTHER" id="PTHR15492">
    <property type="entry name" value="CYCLIN D1-BINDING PROTEIN 1"/>
    <property type="match status" value="1"/>
</dbReference>
<dbReference type="Proteomes" id="UP000799421">
    <property type="component" value="Unassembled WGS sequence"/>
</dbReference>
<dbReference type="OrthoDB" id="4088536at2759"/>
<protein>
    <recommendedName>
        <fullName evidence="1">Cyclin-D1-binding protein 1-like N-terminal domain-containing protein</fullName>
    </recommendedName>
</protein>
<feature type="non-terminal residue" evidence="2">
    <location>
        <position position="1"/>
    </location>
</feature>
<organism evidence="2 3">
    <name type="scientific">Piedraia hortae CBS 480.64</name>
    <dbReference type="NCBI Taxonomy" id="1314780"/>
    <lineage>
        <taxon>Eukaryota</taxon>
        <taxon>Fungi</taxon>
        <taxon>Dikarya</taxon>
        <taxon>Ascomycota</taxon>
        <taxon>Pezizomycotina</taxon>
        <taxon>Dothideomycetes</taxon>
        <taxon>Dothideomycetidae</taxon>
        <taxon>Capnodiales</taxon>
        <taxon>Piedraiaceae</taxon>
        <taxon>Piedraia</taxon>
    </lineage>
</organism>
<accession>A0A6A7BQR8</accession>
<feature type="non-terminal residue" evidence="2">
    <location>
        <position position="303"/>
    </location>
</feature>
<proteinExistence type="predicted"/>
<dbReference type="AlphaFoldDB" id="A0A6A7BQR8"/>
<evidence type="ECO:0000313" key="3">
    <source>
        <dbReference type="Proteomes" id="UP000799421"/>
    </source>
</evidence>
<dbReference type="GO" id="GO:0005634">
    <property type="term" value="C:nucleus"/>
    <property type="evidence" value="ECO:0007669"/>
    <property type="project" value="TreeGrafter"/>
</dbReference>
<dbReference type="PANTHER" id="PTHR15492:SF1">
    <property type="entry name" value="CYCLIN-D1-BINDING PROTEIN 1"/>
    <property type="match status" value="1"/>
</dbReference>
<dbReference type="EMBL" id="MU006037">
    <property type="protein sequence ID" value="KAF2857560.1"/>
    <property type="molecule type" value="Genomic_DNA"/>
</dbReference>
<dbReference type="Gene3D" id="1.20.1420.10">
    <property type="entry name" value="Talin, central domain"/>
    <property type="match status" value="1"/>
</dbReference>
<dbReference type="InterPro" id="IPR049317">
    <property type="entry name" value="GCIP-like_N"/>
</dbReference>
<feature type="domain" description="Cyclin-D1-binding protein 1-like N-terminal" evidence="1">
    <location>
        <begin position="21"/>
        <end position="157"/>
    </location>
</feature>
<sequence>LSREATLPSLPADPSPLQTLSRGAILLKAHTTKLSLLATTPPFTPSALITVLKEVEFTCLPILLSNGANISSTEYGITLSREARLRSRATLTELETYLSGLRSGGGDTLTSTGLLWSSCDSLAELAELGIGGLAAKKVEEYSCMVQDAIEELSAWREGGDGANEGRDALLEEFDEAVHGDELGDVFNAENSMPERLAPLVGRVGSVLRKLVLLFRAVGKRRLGVFEGGEISRVEDAVKTVRTLQERVDELVGLLYELEEGEAEELLDKCVKEAKFLSERLESDWDGNRDRFSDWADMWRVKVG</sequence>